<evidence type="ECO:0008006" key="3">
    <source>
        <dbReference type="Google" id="ProtNLM"/>
    </source>
</evidence>
<dbReference type="InterPro" id="IPR021333">
    <property type="entry name" value="DUF2946"/>
</dbReference>
<name>A0A7W5BZ98_9GAMM</name>
<accession>A0A7W5BZ98</accession>
<organism evidence="1 2">
    <name type="scientific">Halomonas organivorans</name>
    <dbReference type="NCBI Taxonomy" id="257772"/>
    <lineage>
        <taxon>Bacteria</taxon>
        <taxon>Pseudomonadati</taxon>
        <taxon>Pseudomonadota</taxon>
        <taxon>Gammaproteobacteria</taxon>
        <taxon>Oceanospirillales</taxon>
        <taxon>Halomonadaceae</taxon>
        <taxon>Halomonas</taxon>
    </lineage>
</organism>
<proteinExistence type="predicted"/>
<dbReference type="RefSeq" id="WP_183388268.1">
    <property type="nucleotide sequence ID" value="NZ_JACHXM010000014.1"/>
</dbReference>
<comment type="caution">
    <text evidence="1">The sequence shown here is derived from an EMBL/GenBank/DDBJ whole genome shotgun (WGS) entry which is preliminary data.</text>
</comment>
<sequence>MTPFHVLHRHRRPAARLALLAMLLLVLGPLIGQLSAAERHHHAGHAMDMAKPGVMAMAVEADATASSSTHHWHPACGYCTLFQQMPVLSAMLPSVPPLAAQAITAPVVATRAAHGGPAVFPQAPTRAPPLRRS</sequence>
<keyword evidence="2" id="KW-1185">Reference proteome</keyword>
<dbReference type="Pfam" id="PF11162">
    <property type="entry name" value="DUF2946"/>
    <property type="match status" value="1"/>
</dbReference>
<dbReference type="Proteomes" id="UP000525987">
    <property type="component" value="Unassembled WGS sequence"/>
</dbReference>
<reference evidence="1 2" key="1">
    <citation type="submission" date="2020-08" db="EMBL/GenBank/DDBJ databases">
        <title>Genomic Encyclopedia of Type Strains, Phase III (KMG-III): the genomes of soil and plant-associated and newly described type strains.</title>
        <authorList>
            <person name="Whitman W."/>
        </authorList>
    </citation>
    <scope>NUCLEOTIDE SEQUENCE [LARGE SCALE GENOMIC DNA]</scope>
    <source>
        <strain evidence="1 2">CECT 5995</strain>
    </source>
</reference>
<dbReference type="EMBL" id="JACHXM010000014">
    <property type="protein sequence ID" value="MBB3141912.1"/>
    <property type="molecule type" value="Genomic_DNA"/>
</dbReference>
<dbReference type="AlphaFoldDB" id="A0A7W5BZ98"/>
<gene>
    <name evidence="1" type="ORF">FHR96_002793</name>
</gene>
<evidence type="ECO:0000313" key="2">
    <source>
        <dbReference type="Proteomes" id="UP000525987"/>
    </source>
</evidence>
<evidence type="ECO:0000313" key="1">
    <source>
        <dbReference type="EMBL" id="MBB3141912.1"/>
    </source>
</evidence>
<protein>
    <recommendedName>
        <fullName evidence="3">DUF2946 domain-containing protein</fullName>
    </recommendedName>
</protein>